<dbReference type="AlphaFoldDB" id="R7UBN9"/>
<organism evidence="1">
    <name type="scientific">Capitella teleta</name>
    <name type="common">Polychaete worm</name>
    <dbReference type="NCBI Taxonomy" id="283909"/>
    <lineage>
        <taxon>Eukaryota</taxon>
        <taxon>Metazoa</taxon>
        <taxon>Spiralia</taxon>
        <taxon>Lophotrochozoa</taxon>
        <taxon>Annelida</taxon>
        <taxon>Polychaeta</taxon>
        <taxon>Sedentaria</taxon>
        <taxon>Scolecida</taxon>
        <taxon>Capitellidae</taxon>
        <taxon>Capitella</taxon>
    </lineage>
</organism>
<dbReference type="EnsemblMetazoa" id="CapteT197166">
    <property type="protein sequence ID" value="CapteP197166"/>
    <property type="gene ID" value="CapteG197166"/>
</dbReference>
<evidence type="ECO:0000313" key="1">
    <source>
        <dbReference type="EMBL" id="ELU03506.1"/>
    </source>
</evidence>
<keyword evidence="3" id="KW-1185">Reference proteome</keyword>
<evidence type="ECO:0000313" key="2">
    <source>
        <dbReference type="EnsemblMetazoa" id="CapteP197166"/>
    </source>
</evidence>
<reference evidence="2" key="3">
    <citation type="submission" date="2015-06" db="UniProtKB">
        <authorList>
            <consortium name="EnsemblMetazoa"/>
        </authorList>
    </citation>
    <scope>IDENTIFICATION</scope>
</reference>
<proteinExistence type="predicted"/>
<sequence length="163" mass="18304">MVIKAETCVKDNTKVSHGGAAYDVTITDGDGGDDRRLELSQGSNVKGWYRKCGIVEILSLKNFPNSSDNFWSHDVDGIVISFFFASREFVMANNSFGEEALLTLSEYYCILVFGTAMWTSYRFLGGRKYWMNWGGRGKILEREQVLDELGRKGEDPWEAASTG</sequence>
<evidence type="ECO:0000313" key="3">
    <source>
        <dbReference type="Proteomes" id="UP000014760"/>
    </source>
</evidence>
<reference evidence="1 3" key="2">
    <citation type="journal article" date="2013" name="Nature">
        <title>Insights into bilaterian evolution from three spiralian genomes.</title>
        <authorList>
            <person name="Simakov O."/>
            <person name="Marletaz F."/>
            <person name="Cho S.J."/>
            <person name="Edsinger-Gonzales E."/>
            <person name="Havlak P."/>
            <person name="Hellsten U."/>
            <person name="Kuo D.H."/>
            <person name="Larsson T."/>
            <person name="Lv J."/>
            <person name="Arendt D."/>
            <person name="Savage R."/>
            <person name="Osoegawa K."/>
            <person name="de Jong P."/>
            <person name="Grimwood J."/>
            <person name="Chapman J.A."/>
            <person name="Shapiro H."/>
            <person name="Aerts A."/>
            <person name="Otillar R.P."/>
            <person name="Terry A.Y."/>
            <person name="Boore J.L."/>
            <person name="Grigoriev I.V."/>
            <person name="Lindberg D.R."/>
            <person name="Seaver E.C."/>
            <person name="Weisblat D.A."/>
            <person name="Putnam N.H."/>
            <person name="Rokhsar D.S."/>
        </authorList>
    </citation>
    <scope>NUCLEOTIDE SEQUENCE</scope>
    <source>
        <strain evidence="1 3">I ESC-2004</strain>
    </source>
</reference>
<accession>R7UBN9</accession>
<name>R7UBN9_CAPTE</name>
<protein>
    <submittedName>
        <fullName evidence="1 2">Uncharacterized protein</fullName>
    </submittedName>
</protein>
<dbReference type="EMBL" id="KB303084">
    <property type="protein sequence ID" value="ELU03506.1"/>
    <property type="molecule type" value="Genomic_DNA"/>
</dbReference>
<dbReference type="EMBL" id="AMQN01024463">
    <property type="status" value="NOT_ANNOTATED_CDS"/>
    <property type="molecule type" value="Genomic_DNA"/>
</dbReference>
<dbReference type="Proteomes" id="UP000014760">
    <property type="component" value="Unassembled WGS sequence"/>
</dbReference>
<gene>
    <name evidence="1" type="ORF">CAPTEDRAFT_197166</name>
</gene>
<reference evidence="3" key="1">
    <citation type="submission" date="2012-12" db="EMBL/GenBank/DDBJ databases">
        <authorList>
            <person name="Hellsten U."/>
            <person name="Grimwood J."/>
            <person name="Chapman J.A."/>
            <person name="Shapiro H."/>
            <person name="Aerts A."/>
            <person name="Otillar R.P."/>
            <person name="Terry A.Y."/>
            <person name="Boore J.L."/>
            <person name="Simakov O."/>
            <person name="Marletaz F."/>
            <person name="Cho S.-J."/>
            <person name="Edsinger-Gonzales E."/>
            <person name="Havlak P."/>
            <person name="Kuo D.-H."/>
            <person name="Larsson T."/>
            <person name="Lv J."/>
            <person name="Arendt D."/>
            <person name="Savage R."/>
            <person name="Osoegawa K."/>
            <person name="de Jong P."/>
            <person name="Lindberg D.R."/>
            <person name="Seaver E.C."/>
            <person name="Weisblat D.A."/>
            <person name="Putnam N.H."/>
            <person name="Grigoriev I.V."/>
            <person name="Rokhsar D.S."/>
        </authorList>
    </citation>
    <scope>NUCLEOTIDE SEQUENCE</scope>
    <source>
        <strain evidence="3">I ESC-2004</strain>
    </source>
</reference>
<dbReference type="HOGENOM" id="CLU_1628606_0_0_1"/>